<reference evidence="4" key="2">
    <citation type="submission" date="2021-04" db="EMBL/GenBank/DDBJ databases">
        <authorList>
            <person name="Gilroy R."/>
        </authorList>
    </citation>
    <scope>NUCLEOTIDE SEQUENCE</scope>
    <source>
        <strain evidence="4">1282</strain>
    </source>
</reference>
<dbReference type="Pfam" id="PF00575">
    <property type="entry name" value="S1"/>
    <property type="match status" value="1"/>
</dbReference>
<feature type="domain" description="S1 motif" evidence="3">
    <location>
        <begin position="6"/>
        <end position="74"/>
    </location>
</feature>
<dbReference type="EMBL" id="DXDU01000130">
    <property type="protein sequence ID" value="HIY27143.1"/>
    <property type="molecule type" value="Genomic_DNA"/>
</dbReference>
<dbReference type="PANTHER" id="PTHR10724">
    <property type="entry name" value="30S RIBOSOMAL PROTEIN S1"/>
    <property type="match status" value="1"/>
</dbReference>
<feature type="region of interest" description="Disordered" evidence="2">
    <location>
        <begin position="71"/>
        <end position="166"/>
    </location>
</feature>
<name>A0A9D2C0E4_9FIRM</name>
<dbReference type="SMART" id="SM00316">
    <property type="entry name" value="S1"/>
    <property type="match status" value="1"/>
</dbReference>
<dbReference type="InterPro" id="IPR050437">
    <property type="entry name" value="Ribos_protein_bS1-like"/>
</dbReference>
<evidence type="ECO:0000313" key="4">
    <source>
        <dbReference type="EMBL" id="HIY27143.1"/>
    </source>
</evidence>
<feature type="compositionally biased region" description="Basic and acidic residues" evidence="2">
    <location>
        <begin position="115"/>
        <end position="125"/>
    </location>
</feature>
<gene>
    <name evidence="4" type="ORF">H9838_08245</name>
</gene>
<reference evidence="4" key="1">
    <citation type="journal article" date="2021" name="PeerJ">
        <title>Extensive microbial diversity within the chicken gut microbiome revealed by metagenomics and culture.</title>
        <authorList>
            <person name="Gilroy R."/>
            <person name="Ravi A."/>
            <person name="Getino M."/>
            <person name="Pursley I."/>
            <person name="Horton D.L."/>
            <person name="Alikhan N.F."/>
            <person name="Baker D."/>
            <person name="Gharbi K."/>
            <person name="Hall N."/>
            <person name="Watson M."/>
            <person name="Adriaenssens E.M."/>
            <person name="Foster-Nyarko E."/>
            <person name="Jarju S."/>
            <person name="Secka A."/>
            <person name="Antonio M."/>
            <person name="Oren A."/>
            <person name="Chaudhuri R.R."/>
            <person name="La Ragione R."/>
            <person name="Hildebrand F."/>
            <person name="Pallen M.J."/>
        </authorList>
    </citation>
    <scope>NUCLEOTIDE SEQUENCE</scope>
    <source>
        <strain evidence="4">1282</strain>
    </source>
</reference>
<dbReference type="InterPro" id="IPR003029">
    <property type="entry name" value="S1_domain"/>
</dbReference>
<feature type="compositionally biased region" description="Basic and acidic residues" evidence="2">
    <location>
        <begin position="76"/>
        <end position="100"/>
    </location>
</feature>
<dbReference type="GO" id="GO:0006412">
    <property type="term" value="P:translation"/>
    <property type="evidence" value="ECO:0007669"/>
    <property type="project" value="TreeGrafter"/>
</dbReference>
<comment type="function">
    <text evidence="1">Binds mRNA; thus facilitating recognition of the initiation point. It is needed to translate mRNA with a short Shine-Dalgarno (SD) purine-rich sequence.</text>
</comment>
<accession>A0A9D2C0E4</accession>
<dbReference type="AlphaFoldDB" id="A0A9D2C0E4"/>
<dbReference type="FunFam" id="2.40.50.140:FF:000103">
    <property type="entry name" value="protein RRP5 homolog"/>
    <property type="match status" value="1"/>
</dbReference>
<dbReference type="InterPro" id="IPR012340">
    <property type="entry name" value="NA-bd_OB-fold"/>
</dbReference>
<evidence type="ECO:0000256" key="2">
    <source>
        <dbReference type="SAM" id="MobiDB-lite"/>
    </source>
</evidence>
<dbReference type="PROSITE" id="PS50126">
    <property type="entry name" value="S1"/>
    <property type="match status" value="1"/>
</dbReference>
<feature type="compositionally biased region" description="Basic residues" evidence="2">
    <location>
        <begin position="157"/>
        <end position="166"/>
    </location>
</feature>
<evidence type="ECO:0000313" key="5">
    <source>
        <dbReference type="Proteomes" id="UP000823915"/>
    </source>
</evidence>
<proteinExistence type="predicted"/>
<dbReference type="Gene3D" id="2.40.50.140">
    <property type="entry name" value="Nucleic acid-binding proteins"/>
    <property type="match status" value="1"/>
</dbReference>
<dbReference type="GO" id="GO:0003735">
    <property type="term" value="F:structural constituent of ribosome"/>
    <property type="evidence" value="ECO:0007669"/>
    <property type="project" value="TreeGrafter"/>
</dbReference>
<comment type="caution">
    <text evidence="4">The sequence shown here is derived from an EMBL/GenBank/DDBJ whole genome shotgun (WGS) entry which is preliminary data.</text>
</comment>
<protein>
    <submittedName>
        <fullName evidence="4">S1 RNA-binding domain-containing protein</fullName>
    </submittedName>
</protein>
<dbReference type="GO" id="GO:0003729">
    <property type="term" value="F:mRNA binding"/>
    <property type="evidence" value="ECO:0007669"/>
    <property type="project" value="TreeGrafter"/>
</dbReference>
<dbReference type="SUPFAM" id="SSF50249">
    <property type="entry name" value="Nucleic acid-binding proteins"/>
    <property type="match status" value="1"/>
</dbReference>
<organism evidence="4 5">
    <name type="scientific">Candidatus Acutalibacter pullistercoris</name>
    <dbReference type="NCBI Taxonomy" id="2838418"/>
    <lineage>
        <taxon>Bacteria</taxon>
        <taxon>Bacillati</taxon>
        <taxon>Bacillota</taxon>
        <taxon>Clostridia</taxon>
        <taxon>Eubacteriales</taxon>
        <taxon>Acutalibacteraceae</taxon>
        <taxon>Acutalibacter</taxon>
    </lineage>
</organism>
<evidence type="ECO:0000259" key="3">
    <source>
        <dbReference type="PROSITE" id="PS50126"/>
    </source>
</evidence>
<sequence length="166" mass="18838">MTLEVGQIYEGKVTGITKFGAFVSFEGGQTGMVHISEVAPTFVNEIKDFVTEGQMVKVKVLAISEEGKISLSIKKALPEDQQRRPQRREGGRGRDRDRQPRQPRPAPQPSQGRPGDFEWQSRRNDSGSFEDMMSRFKQTSDEKMSDLKRAGNEFRRGYSRRGQQKG</sequence>
<evidence type="ECO:0000256" key="1">
    <source>
        <dbReference type="ARBA" id="ARBA00025604"/>
    </source>
</evidence>
<feature type="compositionally biased region" description="Basic and acidic residues" evidence="2">
    <location>
        <begin position="132"/>
        <end position="156"/>
    </location>
</feature>
<dbReference type="Proteomes" id="UP000823915">
    <property type="component" value="Unassembled WGS sequence"/>
</dbReference>